<keyword evidence="13" id="KW-1185">Reference proteome</keyword>
<dbReference type="InterPro" id="IPR039420">
    <property type="entry name" value="WalR-like"/>
</dbReference>
<name>A0ABY7C1Y3_9HYPH</name>
<dbReference type="CDD" id="cd17624">
    <property type="entry name" value="REC_OmpR_PmrA-like"/>
    <property type="match status" value="1"/>
</dbReference>
<evidence type="ECO:0000256" key="3">
    <source>
        <dbReference type="ARBA" id="ARBA00022553"/>
    </source>
</evidence>
<evidence type="ECO:0000256" key="7">
    <source>
        <dbReference type="ARBA" id="ARBA00023163"/>
    </source>
</evidence>
<evidence type="ECO:0000313" key="13">
    <source>
        <dbReference type="Proteomes" id="UP001164020"/>
    </source>
</evidence>
<dbReference type="Gene3D" id="6.10.250.690">
    <property type="match status" value="1"/>
</dbReference>
<feature type="DNA-binding region" description="OmpR/PhoB-type" evidence="9">
    <location>
        <begin position="124"/>
        <end position="218"/>
    </location>
</feature>
<gene>
    <name evidence="12" type="ORF">OH818_03470</name>
</gene>
<dbReference type="SMART" id="SM00862">
    <property type="entry name" value="Trans_reg_C"/>
    <property type="match status" value="1"/>
</dbReference>
<protein>
    <submittedName>
        <fullName evidence="12">Response regulator transcription factor</fullName>
    </submittedName>
</protein>
<keyword evidence="2" id="KW-0963">Cytoplasm</keyword>
<dbReference type="InterPro" id="IPR016032">
    <property type="entry name" value="Sig_transdc_resp-reg_C-effctor"/>
</dbReference>
<feature type="domain" description="OmpR/PhoB-type" evidence="11">
    <location>
        <begin position="124"/>
        <end position="218"/>
    </location>
</feature>
<feature type="domain" description="Response regulatory" evidence="10">
    <location>
        <begin position="2"/>
        <end position="116"/>
    </location>
</feature>
<dbReference type="Proteomes" id="UP001164020">
    <property type="component" value="Chromosome"/>
</dbReference>
<evidence type="ECO:0000256" key="2">
    <source>
        <dbReference type="ARBA" id="ARBA00022490"/>
    </source>
</evidence>
<comment type="subcellular location">
    <subcellularLocation>
        <location evidence="1">Cytoplasm</location>
    </subcellularLocation>
</comment>
<dbReference type="PANTHER" id="PTHR48111">
    <property type="entry name" value="REGULATOR OF RPOS"/>
    <property type="match status" value="1"/>
</dbReference>
<evidence type="ECO:0000256" key="1">
    <source>
        <dbReference type="ARBA" id="ARBA00004496"/>
    </source>
</evidence>
<dbReference type="InterPro" id="IPR001867">
    <property type="entry name" value="OmpR/PhoB-type_DNA-bd"/>
</dbReference>
<keyword evidence="4" id="KW-0902">Two-component regulatory system</keyword>
<dbReference type="Gene3D" id="3.40.50.2300">
    <property type="match status" value="1"/>
</dbReference>
<dbReference type="SUPFAM" id="SSF46894">
    <property type="entry name" value="C-terminal effector domain of the bipartite response regulators"/>
    <property type="match status" value="1"/>
</dbReference>
<dbReference type="RefSeq" id="WP_268881800.1">
    <property type="nucleotide sequence ID" value="NZ_CP114029.1"/>
</dbReference>
<dbReference type="Gene3D" id="1.10.10.10">
    <property type="entry name" value="Winged helix-like DNA-binding domain superfamily/Winged helix DNA-binding domain"/>
    <property type="match status" value="1"/>
</dbReference>
<dbReference type="Pfam" id="PF00072">
    <property type="entry name" value="Response_reg"/>
    <property type="match status" value="1"/>
</dbReference>
<evidence type="ECO:0000259" key="11">
    <source>
        <dbReference type="PROSITE" id="PS51755"/>
    </source>
</evidence>
<dbReference type="PANTHER" id="PTHR48111:SF35">
    <property type="entry name" value="TRANSCRIPTIONAL REGULATORY PROTEIN QSEB"/>
    <property type="match status" value="1"/>
</dbReference>
<evidence type="ECO:0000313" key="12">
    <source>
        <dbReference type="EMBL" id="WAP69360.1"/>
    </source>
</evidence>
<reference evidence="12" key="1">
    <citation type="submission" date="2022-12" db="EMBL/GenBank/DDBJ databases">
        <title>Jiella pelagia sp. nov., isolated from phosphonate enriched culture of Northwest Pacific surface seawater.</title>
        <authorList>
            <person name="Shin D.Y."/>
            <person name="Hwang C.Y."/>
        </authorList>
    </citation>
    <scope>NUCLEOTIDE SEQUENCE</scope>
    <source>
        <strain evidence="12">HL-NP1</strain>
    </source>
</reference>
<dbReference type="InterPro" id="IPR036388">
    <property type="entry name" value="WH-like_DNA-bd_sf"/>
</dbReference>
<keyword evidence="3 8" id="KW-0597">Phosphoprotein</keyword>
<evidence type="ECO:0000256" key="5">
    <source>
        <dbReference type="ARBA" id="ARBA00023015"/>
    </source>
</evidence>
<dbReference type="Pfam" id="PF00486">
    <property type="entry name" value="Trans_reg_C"/>
    <property type="match status" value="1"/>
</dbReference>
<keyword evidence="7" id="KW-0804">Transcription</keyword>
<dbReference type="InterPro" id="IPR001789">
    <property type="entry name" value="Sig_transdc_resp-reg_receiver"/>
</dbReference>
<dbReference type="PROSITE" id="PS51755">
    <property type="entry name" value="OMPR_PHOB"/>
    <property type="match status" value="1"/>
</dbReference>
<keyword evidence="6 9" id="KW-0238">DNA-binding</keyword>
<dbReference type="SUPFAM" id="SSF52172">
    <property type="entry name" value="CheY-like"/>
    <property type="match status" value="1"/>
</dbReference>
<evidence type="ECO:0000256" key="4">
    <source>
        <dbReference type="ARBA" id="ARBA00023012"/>
    </source>
</evidence>
<proteinExistence type="predicted"/>
<dbReference type="CDD" id="cd00383">
    <property type="entry name" value="trans_reg_C"/>
    <property type="match status" value="1"/>
</dbReference>
<sequence>MRILIVEDDEILGDGLKVGLAMHGFTPDLAVSVAEADAALLAGGFSAVALDVMLPDGNGHDLLRIMRRRGDATPVLMLTALDSVADRILGLDGGADDHLGKPFDLDELAARLRALVRRGAGRLTAHLEFAGVSLDPARMEAAMADAKVSISRREFTILHALMEHPGAILSRAQLEERLYGFQEGVESNAVEVHIHHLRAKFGSRFIETVRGVGYRVREG</sequence>
<keyword evidence="5" id="KW-0805">Transcription regulation</keyword>
<dbReference type="PROSITE" id="PS50110">
    <property type="entry name" value="RESPONSE_REGULATORY"/>
    <property type="match status" value="1"/>
</dbReference>
<accession>A0ABY7C1Y3</accession>
<dbReference type="InterPro" id="IPR011006">
    <property type="entry name" value="CheY-like_superfamily"/>
</dbReference>
<organism evidence="12 13">
    <name type="scientific">Jiella pelagia</name>
    <dbReference type="NCBI Taxonomy" id="2986949"/>
    <lineage>
        <taxon>Bacteria</taxon>
        <taxon>Pseudomonadati</taxon>
        <taxon>Pseudomonadota</taxon>
        <taxon>Alphaproteobacteria</taxon>
        <taxon>Hyphomicrobiales</taxon>
        <taxon>Aurantimonadaceae</taxon>
        <taxon>Jiella</taxon>
    </lineage>
</organism>
<dbReference type="EMBL" id="CP114029">
    <property type="protein sequence ID" value="WAP69360.1"/>
    <property type="molecule type" value="Genomic_DNA"/>
</dbReference>
<evidence type="ECO:0000256" key="6">
    <source>
        <dbReference type="ARBA" id="ARBA00023125"/>
    </source>
</evidence>
<evidence type="ECO:0000259" key="10">
    <source>
        <dbReference type="PROSITE" id="PS50110"/>
    </source>
</evidence>
<evidence type="ECO:0000256" key="9">
    <source>
        <dbReference type="PROSITE-ProRule" id="PRU01091"/>
    </source>
</evidence>
<dbReference type="SMART" id="SM00448">
    <property type="entry name" value="REC"/>
    <property type="match status" value="1"/>
</dbReference>
<evidence type="ECO:0000256" key="8">
    <source>
        <dbReference type="PROSITE-ProRule" id="PRU00169"/>
    </source>
</evidence>
<feature type="modified residue" description="4-aspartylphosphate" evidence="8">
    <location>
        <position position="51"/>
    </location>
</feature>